<comment type="subcellular location">
    <subcellularLocation>
        <location evidence="1">Nucleus</location>
    </subcellularLocation>
</comment>
<dbReference type="GO" id="GO:0005634">
    <property type="term" value="C:nucleus"/>
    <property type="evidence" value="ECO:0007669"/>
    <property type="project" value="UniProtKB-SubCell"/>
</dbReference>
<evidence type="ECO:0000256" key="8">
    <source>
        <dbReference type="SAM" id="MobiDB-lite"/>
    </source>
</evidence>
<feature type="compositionally biased region" description="Polar residues" evidence="8">
    <location>
        <begin position="53"/>
        <end position="62"/>
    </location>
</feature>
<keyword evidence="6" id="KW-0539">Nucleus</keyword>
<dbReference type="PANTHER" id="PTHR12172:SF0">
    <property type="entry name" value="CELL CYCLE CHECKPOINT PROTEIN RAD17"/>
    <property type="match status" value="1"/>
</dbReference>
<organism evidence="10 11">
    <name type="scientific">Geodia barretti</name>
    <name type="common">Barrett's horny sponge</name>
    <dbReference type="NCBI Taxonomy" id="519541"/>
    <lineage>
        <taxon>Eukaryota</taxon>
        <taxon>Metazoa</taxon>
        <taxon>Porifera</taxon>
        <taxon>Demospongiae</taxon>
        <taxon>Heteroscleromorpha</taxon>
        <taxon>Tetractinellida</taxon>
        <taxon>Astrophorina</taxon>
        <taxon>Geodiidae</taxon>
        <taxon>Geodia</taxon>
    </lineage>
</organism>
<dbReference type="Gene3D" id="3.40.50.300">
    <property type="entry name" value="P-loop containing nucleotide triphosphate hydrolases"/>
    <property type="match status" value="1"/>
</dbReference>
<dbReference type="InterPro" id="IPR003593">
    <property type="entry name" value="AAA+_ATPase"/>
</dbReference>
<dbReference type="InterPro" id="IPR004582">
    <property type="entry name" value="Checkpoint_prot_Rad17_Rad24"/>
</dbReference>
<evidence type="ECO:0000256" key="7">
    <source>
        <dbReference type="ARBA" id="ARBA00023306"/>
    </source>
</evidence>
<dbReference type="Pfam" id="PF03215">
    <property type="entry name" value="Rad17"/>
    <property type="match status" value="1"/>
</dbReference>
<comment type="similarity">
    <text evidence="2">Belongs to the rad17/RAD24 family.</text>
</comment>
<name>A0AA35X194_GEOBA</name>
<keyword evidence="5" id="KW-0067">ATP-binding</keyword>
<feature type="region of interest" description="Disordered" evidence="8">
    <location>
        <begin position="205"/>
        <end position="291"/>
    </location>
</feature>
<feature type="domain" description="AAA+ ATPase" evidence="9">
    <location>
        <begin position="110"/>
        <end position="272"/>
    </location>
</feature>
<protein>
    <submittedName>
        <fullName evidence="10">Cell cycle checkpoint protein RAD17</fullName>
    </submittedName>
</protein>
<evidence type="ECO:0000259" key="9">
    <source>
        <dbReference type="SMART" id="SM00382"/>
    </source>
</evidence>
<dbReference type="GO" id="GO:0003689">
    <property type="term" value="F:DNA clamp loader activity"/>
    <property type="evidence" value="ECO:0007669"/>
    <property type="project" value="TreeGrafter"/>
</dbReference>
<proteinExistence type="inferred from homology"/>
<dbReference type="GO" id="GO:0005524">
    <property type="term" value="F:ATP binding"/>
    <property type="evidence" value="ECO:0007669"/>
    <property type="project" value="UniProtKB-KW"/>
</dbReference>
<keyword evidence="11" id="KW-1185">Reference proteome</keyword>
<feature type="region of interest" description="Disordered" evidence="8">
    <location>
        <begin position="1"/>
        <end position="68"/>
    </location>
</feature>
<evidence type="ECO:0000256" key="5">
    <source>
        <dbReference type="ARBA" id="ARBA00022840"/>
    </source>
</evidence>
<evidence type="ECO:0000256" key="2">
    <source>
        <dbReference type="ARBA" id="ARBA00006168"/>
    </source>
</evidence>
<dbReference type="AlphaFoldDB" id="A0AA35X194"/>
<reference evidence="10" key="1">
    <citation type="submission" date="2023-03" db="EMBL/GenBank/DDBJ databases">
        <authorList>
            <person name="Steffen K."/>
            <person name="Cardenas P."/>
        </authorList>
    </citation>
    <scope>NUCLEOTIDE SEQUENCE</scope>
</reference>
<dbReference type="PANTHER" id="PTHR12172">
    <property type="entry name" value="CELL CYCLE CHECKPOINT PROTEIN RAD17"/>
    <property type="match status" value="1"/>
</dbReference>
<feature type="compositionally biased region" description="Polar residues" evidence="8">
    <location>
        <begin position="1"/>
        <end position="12"/>
    </location>
</feature>
<comment type="caution">
    <text evidence="10">The sequence shown here is derived from an EMBL/GenBank/DDBJ whole genome shotgun (WGS) entry which is preliminary data.</text>
</comment>
<dbReference type="GO" id="GO:0003682">
    <property type="term" value="F:chromatin binding"/>
    <property type="evidence" value="ECO:0007669"/>
    <property type="project" value="TreeGrafter"/>
</dbReference>
<dbReference type="EMBL" id="CASHTH010002723">
    <property type="protein sequence ID" value="CAI8034285.1"/>
    <property type="molecule type" value="Genomic_DNA"/>
</dbReference>
<dbReference type="SMART" id="SM00382">
    <property type="entry name" value="AAA"/>
    <property type="match status" value="1"/>
</dbReference>
<evidence type="ECO:0000313" key="11">
    <source>
        <dbReference type="Proteomes" id="UP001174909"/>
    </source>
</evidence>
<keyword evidence="3" id="KW-0547">Nucleotide-binding</keyword>
<evidence type="ECO:0000256" key="3">
    <source>
        <dbReference type="ARBA" id="ARBA00022741"/>
    </source>
</evidence>
<dbReference type="GO" id="GO:0033314">
    <property type="term" value="P:mitotic DNA replication checkpoint signaling"/>
    <property type="evidence" value="ECO:0007669"/>
    <property type="project" value="TreeGrafter"/>
</dbReference>
<dbReference type="GO" id="GO:0006281">
    <property type="term" value="P:DNA repair"/>
    <property type="evidence" value="ECO:0007669"/>
    <property type="project" value="InterPro"/>
</dbReference>
<keyword evidence="7" id="KW-0131">Cell cycle</keyword>
<dbReference type="GO" id="GO:0000077">
    <property type="term" value="P:DNA damage checkpoint signaling"/>
    <property type="evidence" value="ECO:0007669"/>
    <property type="project" value="TreeGrafter"/>
</dbReference>
<dbReference type="InterPro" id="IPR027417">
    <property type="entry name" value="P-loop_NTPase"/>
</dbReference>
<dbReference type="Proteomes" id="UP001174909">
    <property type="component" value="Unassembled WGS sequence"/>
</dbReference>
<gene>
    <name evidence="10" type="ORF">GBAR_LOCUS19321</name>
</gene>
<keyword evidence="4" id="KW-0227">DNA damage</keyword>
<evidence type="ECO:0000256" key="1">
    <source>
        <dbReference type="ARBA" id="ARBA00004123"/>
    </source>
</evidence>
<evidence type="ECO:0000313" key="10">
    <source>
        <dbReference type="EMBL" id="CAI8034285.1"/>
    </source>
</evidence>
<evidence type="ECO:0000256" key="6">
    <source>
        <dbReference type="ARBA" id="ARBA00023242"/>
    </source>
</evidence>
<sequence>MKKNKSISNWMSSALKKPPLSTTASGFSHGEVSRGGGDFTSKRTTGRQEKRSAAQNTDTATGFSVEDSDMPWCQKHSPVSVSDLAVHKKKVAEVQQWLEFALSTPHRTAGQLMLLLVGPPGCGKTTTVNTLARDMGCTILEWANPVTDVEPQPGDLVVYSESQTRLFHSFLVRANRYPTLQLGVATSGCGPGKKIVIVEVPGSLPPPSSGVHSQRQSPERLFRSQPLLKVTQPSRQRPYHKFQPSGPHSSSQDPAENSRLRVHQNLIIDRSSSSTGQKRAAEVPAPSSRGH</sequence>
<feature type="compositionally biased region" description="Polar residues" evidence="8">
    <location>
        <begin position="246"/>
        <end position="255"/>
    </location>
</feature>
<evidence type="ECO:0000256" key="4">
    <source>
        <dbReference type="ARBA" id="ARBA00022763"/>
    </source>
</evidence>
<dbReference type="SUPFAM" id="SSF52540">
    <property type="entry name" value="P-loop containing nucleoside triphosphate hydrolases"/>
    <property type="match status" value="2"/>
</dbReference>
<accession>A0AA35X194</accession>